<dbReference type="PROSITE" id="PS50157">
    <property type="entry name" value="ZINC_FINGER_C2H2_2"/>
    <property type="match status" value="1"/>
</dbReference>
<dbReference type="EMBL" id="JADGJW010001492">
    <property type="protein sequence ID" value="KAJ3202988.1"/>
    <property type="molecule type" value="Genomic_DNA"/>
</dbReference>
<comment type="caution">
    <text evidence="6">The sequence shown here is derived from an EMBL/GenBank/DDBJ whole genome shotgun (WGS) entry which is preliminary data.</text>
</comment>
<reference evidence="6" key="1">
    <citation type="submission" date="2020-05" db="EMBL/GenBank/DDBJ databases">
        <title>Phylogenomic resolution of chytrid fungi.</title>
        <authorList>
            <person name="Stajich J.E."/>
            <person name="Amses K."/>
            <person name="Simmons R."/>
            <person name="Seto K."/>
            <person name="Myers J."/>
            <person name="Bonds A."/>
            <person name="Quandt C.A."/>
            <person name="Barry K."/>
            <person name="Liu P."/>
            <person name="Grigoriev I."/>
            <person name="Longcore J.E."/>
            <person name="James T.Y."/>
        </authorList>
    </citation>
    <scope>NUCLEOTIDE SEQUENCE</scope>
    <source>
        <strain evidence="6">JEL0476</strain>
    </source>
</reference>
<dbReference type="AlphaFoldDB" id="A0AAD5TWL9"/>
<gene>
    <name evidence="6" type="ORF">HK099_001649</name>
</gene>
<dbReference type="InterPro" id="IPR036236">
    <property type="entry name" value="Znf_C2H2_sf"/>
</dbReference>
<dbReference type="PROSITE" id="PS00028">
    <property type="entry name" value="ZINC_FINGER_C2H2_1"/>
    <property type="match status" value="1"/>
</dbReference>
<evidence type="ECO:0000313" key="6">
    <source>
        <dbReference type="EMBL" id="KAJ3202988.1"/>
    </source>
</evidence>
<dbReference type="SMART" id="SM00355">
    <property type="entry name" value="ZnF_C2H2"/>
    <property type="match status" value="2"/>
</dbReference>
<proteinExistence type="predicted"/>
<protein>
    <recommendedName>
        <fullName evidence="5">C2H2-type domain-containing protein</fullName>
    </recommendedName>
</protein>
<accession>A0AAD5TWL9</accession>
<dbReference type="SUPFAM" id="SSF57667">
    <property type="entry name" value="beta-beta-alpha zinc fingers"/>
    <property type="match status" value="1"/>
</dbReference>
<dbReference type="GO" id="GO:0008270">
    <property type="term" value="F:zinc ion binding"/>
    <property type="evidence" value="ECO:0007669"/>
    <property type="project" value="UniProtKB-KW"/>
</dbReference>
<name>A0AAD5TWL9_9FUNG</name>
<evidence type="ECO:0000256" key="1">
    <source>
        <dbReference type="ARBA" id="ARBA00022723"/>
    </source>
</evidence>
<evidence type="ECO:0000256" key="2">
    <source>
        <dbReference type="ARBA" id="ARBA00022771"/>
    </source>
</evidence>
<dbReference type="PANTHER" id="PTHR23235:SF120">
    <property type="entry name" value="KRUPPEL-LIKE FACTOR 15"/>
    <property type="match status" value="1"/>
</dbReference>
<sequence>MAVLEKEKKYEEELEGRAAGTMSETTKKTLDNFISAALKKKDVCNFSVNKNFYLNKIGIQSEINKQNIPQIYINTIPHSSYETDFVENHTYENTDFVESSSYGLPDNSSHDIDLTLSNINLVHPIPIKGPSNSTPDSTLIIPPVVPSSPIFTSTLEIHPNSPTQLAPFPMSPTSSAEVKLFSYACPFDNCGKVFQKKHNLKSHTIIHTQPKSFQCDLCGVKFLRKFDRKRHLQN</sequence>
<dbReference type="GO" id="GO:0000978">
    <property type="term" value="F:RNA polymerase II cis-regulatory region sequence-specific DNA binding"/>
    <property type="evidence" value="ECO:0007669"/>
    <property type="project" value="TreeGrafter"/>
</dbReference>
<evidence type="ECO:0000256" key="3">
    <source>
        <dbReference type="ARBA" id="ARBA00022833"/>
    </source>
</evidence>
<keyword evidence="3" id="KW-0862">Zinc</keyword>
<dbReference type="PANTHER" id="PTHR23235">
    <property type="entry name" value="KRUEPPEL-LIKE TRANSCRIPTION FACTOR"/>
    <property type="match status" value="1"/>
</dbReference>
<evidence type="ECO:0000313" key="7">
    <source>
        <dbReference type="Proteomes" id="UP001211065"/>
    </source>
</evidence>
<keyword evidence="1" id="KW-0479">Metal-binding</keyword>
<dbReference type="Gene3D" id="3.30.160.60">
    <property type="entry name" value="Classic Zinc Finger"/>
    <property type="match status" value="1"/>
</dbReference>
<dbReference type="InterPro" id="IPR013087">
    <property type="entry name" value="Znf_C2H2_type"/>
</dbReference>
<feature type="non-terminal residue" evidence="6">
    <location>
        <position position="1"/>
    </location>
</feature>
<feature type="domain" description="C2H2-type" evidence="5">
    <location>
        <begin position="183"/>
        <end position="212"/>
    </location>
</feature>
<dbReference type="GO" id="GO:0000981">
    <property type="term" value="F:DNA-binding transcription factor activity, RNA polymerase II-specific"/>
    <property type="evidence" value="ECO:0007669"/>
    <property type="project" value="TreeGrafter"/>
</dbReference>
<evidence type="ECO:0000259" key="5">
    <source>
        <dbReference type="PROSITE" id="PS50157"/>
    </source>
</evidence>
<dbReference type="Proteomes" id="UP001211065">
    <property type="component" value="Unassembled WGS sequence"/>
</dbReference>
<evidence type="ECO:0000256" key="4">
    <source>
        <dbReference type="PROSITE-ProRule" id="PRU00042"/>
    </source>
</evidence>
<keyword evidence="2 4" id="KW-0863">Zinc-finger</keyword>
<organism evidence="6 7">
    <name type="scientific">Clydaea vesicula</name>
    <dbReference type="NCBI Taxonomy" id="447962"/>
    <lineage>
        <taxon>Eukaryota</taxon>
        <taxon>Fungi</taxon>
        <taxon>Fungi incertae sedis</taxon>
        <taxon>Chytridiomycota</taxon>
        <taxon>Chytridiomycota incertae sedis</taxon>
        <taxon>Chytridiomycetes</taxon>
        <taxon>Lobulomycetales</taxon>
        <taxon>Lobulomycetaceae</taxon>
        <taxon>Clydaea</taxon>
    </lineage>
</organism>
<keyword evidence="7" id="KW-1185">Reference proteome</keyword>